<evidence type="ECO:0000256" key="1">
    <source>
        <dbReference type="SAM" id="MobiDB-lite"/>
    </source>
</evidence>
<accession>A0A1B9G4R6</accession>
<evidence type="ECO:0000313" key="3">
    <source>
        <dbReference type="EMBL" id="WVW78352.1"/>
    </source>
</evidence>
<name>A0A1B9G4R6_9TREE</name>
<proteinExistence type="predicted"/>
<protein>
    <submittedName>
        <fullName evidence="2">Uncharacterized protein</fullName>
    </submittedName>
</protein>
<dbReference type="EMBL" id="KI894020">
    <property type="protein sequence ID" value="OCF26001.1"/>
    <property type="molecule type" value="Genomic_DNA"/>
</dbReference>
<dbReference type="GeneID" id="30208077"/>
<organism evidence="2">
    <name type="scientific">Kwoniella bestiolae CBS 10118</name>
    <dbReference type="NCBI Taxonomy" id="1296100"/>
    <lineage>
        <taxon>Eukaryota</taxon>
        <taxon>Fungi</taxon>
        <taxon>Dikarya</taxon>
        <taxon>Basidiomycota</taxon>
        <taxon>Agaricomycotina</taxon>
        <taxon>Tremellomycetes</taxon>
        <taxon>Tremellales</taxon>
        <taxon>Cryptococcaceae</taxon>
        <taxon>Kwoniella</taxon>
    </lineage>
</organism>
<reference evidence="3" key="4">
    <citation type="submission" date="2024-02" db="EMBL/GenBank/DDBJ databases">
        <title>Comparative genomics of Cryptococcus and Kwoniella reveals pathogenesis evolution and contrasting modes of karyotype evolution via chromosome fusion or intercentromeric recombination.</title>
        <authorList>
            <person name="Coelho M.A."/>
            <person name="David-Palma M."/>
            <person name="Shea T."/>
            <person name="Bowers K."/>
            <person name="McGinley-Smith S."/>
            <person name="Mohammad A.W."/>
            <person name="Gnirke A."/>
            <person name="Yurkov A.M."/>
            <person name="Nowrousian M."/>
            <person name="Sun S."/>
            <person name="Cuomo C.A."/>
            <person name="Heitman J."/>
        </authorList>
    </citation>
    <scope>NUCLEOTIDE SEQUENCE</scope>
    <source>
        <strain evidence="3">CBS 10118</strain>
    </source>
</reference>
<dbReference type="RefSeq" id="XP_019047071.1">
    <property type="nucleotide sequence ID" value="XM_019190323.1"/>
</dbReference>
<gene>
    <name evidence="2" type="ORF">I302_03678</name>
    <name evidence="3" type="ORF">I302_100306</name>
</gene>
<evidence type="ECO:0000313" key="2">
    <source>
        <dbReference type="EMBL" id="OCF26001.1"/>
    </source>
</evidence>
<dbReference type="AlphaFoldDB" id="A0A1B9G4R6"/>
<keyword evidence="4" id="KW-1185">Reference proteome</keyword>
<reference evidence="2" key="3">
    <citation type="submission" date="2014-01" db="EMBL/GenBank/DDBJ databases">
        <title>Evolution of pathogenesis and genome organization in the Tremellales.</title>
        <authorList>
            <person name="Cuomo C."/>
            <person name="Litvintseva A."/>
            <person name="Heitman J."/>
            <person name="Chen Y."/>
            <person name="Sun S."/>
            <person name="Springer D."/>
            <person name="Dromer F."/>
            <person name="Young S."/>
            <person name="Zeng Q."/>
            <person name="Chapman S."/>
            <person name="Gujja S."/>
            <person name="Saif S."/>
            <person name="Birren B."/>
        </authorList>
    </citation>
    <scope>NUCLEOTIDE SEQUENCE</scope>
    <source>
        <strain evidence="2">CBS 10118</strain>
    </source>
</reference>
<dbReference type="KEGG" id="kbi:30208077"/>
<reference evidence="3" key="2">
    <citation type="submission" date="2013-07" db="EMBL/GenBank/DDBJ databases">
        <authorList>
            <consortium name="The Broad Institute Genome Sequencing Platform"/>
            <person name="Cuomo C."/>
            <person name="Litvintseva A."/>
            <person name="Chen Y."/>
            <person name="Heitman J."/>
            <person name="Sun S."/>
            <person name="Springer D."/>
            <person name="Dromer F."/>
            <person name="Young S.K."/>
            <person name="Zeng Q."/>
            <person name="Gargeya S."/>
            <person name="Fitzgerald M."/>
            <person name="Abouelleil A."/>
            <person name="Alvarado L."/>
            <person name="Berlin A.M."/>
            <person name="Chapman S.B."/>
            <person name="Dewar J."/>
            <person name="Goldberg J."/>
            <person name="Griggs A."/>
            <person name="Gujja S."/>
            <person name="Hansen M."/>
            <person name="Howarth C."/>
            <person name="Imamovic A."/>
            <person name="Larimer J."/>
            <person name="McCowan C."/>
            <person name="Murphy C."/>
            <person name="Pearson M."/>
            <person name="Priest M."/>
            <person name="Roberts A."/>
            <person name="Saif S."/>
            <person name="Shea T."/>
            <person name="Sykes S."/>
            <person name="Wortman J."/>
            <person name="Nusbaum C."/>
            <person name="Birren B."/>
        </authorList>
    </citation>
    <scope>NUCLEOTIDE SEQUENCE</scope>
    <source>
        <strain evidence="3">CBS 10118</strain>
    </source>
</reference>
<dbReference type="VEuPathDB" id="FungiDB:I302_03678"/>
<evidence type="ECO:0000313" key="4">
    <source>
        <dbReference type="Proteomes" id="UP000092730"/>
    </source>
</evidence>
<feature type="region of interest" description="Disordered" evidence="1">
    <location>
        <begin position="1"/>
        <end position="31"/>
    </location>
</feature>
<dbReference type="EMBL" id="CP144541">
    <property type="protein sequence ID" value="WVW78352.1"/>
    <property type="molecule type" value="Genomic_DNA"/>
</dbReference>
<dbReference type="Proteomes" id="UP000092730">
    <property type="component" value="Chromosome 1"/>
</dbReference>
<feature type="compositionally biased region" description="Basic and acidic residues" evidence="1">
    <location>
        <begin position="59"/>
        <end position="71"/>
    </location>
</feature>
<sequence>MSDENRPGSSQGSARRWEKNDTSINKPVGKSSDTWEYKRFQVLAAKQRADSSSLSQEGTQEHQRLTSFSEERINAILPPPRSAPTTDSTVSQAEQGAAFLYSCISHMGGDTASNLVKKLKRHFSTDNST</sequence>
<reference evidence="2" key="1">
    <citation type="submission" date="2013-07" db="EMBL/GenBank/DDBJ databases">
        <title>The Genome Sequence of Cryptococcus bestiolae CBS10118.</title>
        <authorList>
            <consortium name="The Broad Institute Genome Sequencing Platform"/>
            <person name="Cuomo C."/>
            <person name="Litvintseva A."/>
            <person name="Chen Y."/>
            <person name="Heitman J."/>
            <person name="Sun S."/>
            <person name="Springer D."/>
            <person name="Dromer F."/>
            <person name="Young S.K."/>
            <person name="Zeng Q."/>
            <person name="Gargeya S."/>
            <person name="Fitzgerald M."/>
            <person name="Abouelleil A."/>
            <person name="Alvarado L."/>
            <person name="Berlin A.M."/>
            <person name="Chapman S.B."/>
            <person name="Dewar J."/>
            <person name="Goldberg J."/>
            <person name="Griggs A."/>
            <person name="Gujja S."/>
            <person name="Hansen M."/>
            <person name="Howarth C."/>
            <person name="Imamovic A."/>
            <person name="Larimer J."/>
            <person name="McCowan C."/>
            <person name="Murphy C."/>
            <person name="Pearson M."/>
            <person name="Priest M."/>
            <person name="Roberts A."/>
            <person name="Saif S."/>
            <person name="Shea T."/>
            <person name="Sykes S."/>
            <person name="Wortman J."/>
            <person name="Nusbaum C."/>
            <person name="Birren B."/>
        </authorList>
    </citation>
    <scope>NUCLEOTIDE SEQUENCE [LARGE SCALE GENOMIC DNA]</scope>
    <source>
        <strain evidence="2">CBS 10118</strain>
    </source>
</reference>
<feature type="region of interest" description="Disordered" evidence="1">
    <location>
        <begin position="46"/>
        <end position="71"/>
    </location>
</feature>